<organism evidence="1 2">
    <name type="scientific">Brachionus plicatilis</name>
    <name type="common">Marine rotifer</name>
    <name type="synonym">Brachionus muelleri</name>
    <dbReference type="NCBI Taxonomy" id="10195"/>
    <lineage>
        <taxon>Eukaryota</taxon>
        <taxon>Metazoa</taxon>
        <taxon>Spiralia</taxon>
        <taxon>Gnathifera</taxon>
        <taxon>Rotifera</taxon>
        <taxon>Eurotatoria</taxon>
        <taxon>Monogononta</taxon>
        <taxon>Pseudotrocha</taxon>
        <taxon>Ploima</taxon>
        <taxon>Brachionidae</taxon>
        <taxon>Brachionus</taxon>
    </lineage>
</organism>
<dbReference type="EMBL" id="REGN01003134">
    <property type="protein sequence ID" value="RNA24376.1"/>
    <property type="molecule type" value="Genomic_DNA"/>
</dbReference>
<name>A0A3M7RLE1_BRAPC</name>
<reference evidence="1 2" key="1">
    <citation type="journal article" date="2018" name="Sci. Rep.">
        <title>Genomic signatures of local adaptation to the degree of environmental predictability in rotifers.</title>
        <authorList>
            <person name="Franch-Gras L."/>
            <person name="Hahn C."/>
            <person name="Garcia-Roger E.M."/>
            <person name="Carmona M.J."/>
            <person name="Serra M."/>
            <person name="Gomez A."/>
        </authorList>
    </citation>
    <scope>NUCLEOTIDE SEQUENCE [LARGE SCALE GENOMIC DNA]</scope>
    <source>
        <strain evidence="1">HYR1</strain>
    </source>
</reference>
<comment type="caution">
    <text evidence="1">The sequence shown here is derived from an EMBL/GenBank/DDBJ whole genome shotgun (WGS) entry which is preliminary data.</text>
</comment>
<sequence>MLENFTFVLDWILKRLLLMKNVKFLLLLFLLPRFDSTVRIFYFKYSGLTVMEILHSLFSKIWHKEVIL</sequence>
<evidence type="ECO:0000313" key="2">
    <source>
        <dbReference type="Proteomes" id="UP000276133"/>
    </source>
</evidence>
<keyword evidence="2" id="KW-1185">Reference proteome</keyword>
<evidence type="ECO:0000313" key="1">
    <source>
        <dbReference type="EMBL" id="RNA24376.1"/>
    </source>
</evidence>
<dbReference type="Proteomes" id="UP000276133">
    <property type="component" value="Unassembled WGS sequence"/>
</dbReference>
<accession>A0A3M7RLE1</accession>
<proteinExistence type="predicted"/>
<protein>
    <submittedName>
        <fullName evidence="1">Uncharacterized protein</fullName>
    </submittedName>
</protein>
<dbReference type="AlphaFoldDB" id="A0A3M7RLE1"/>
<gene>
    <name evidence="1" type="ORF">BpHYR1_043642</name>
</gene>